<dbReference type="EMBL" id="BMFN01000003">
    <property type="protein sequence ID" value="GGF75400.1"/>
    <property type="molecule type" value="Genomic_DNA"/>
</dbReference>
<evidence type="ECO:0000313" key="2">
    <source>
        <dbReference type="Proteomes" id="UP000605392"/>
    </source>
</evidence>
<proteinExistence type="predicted"/>
<sequence>MLYLLSWQVAAAQQRLAQGRQRSYYTKVFRLTDAKTLLLYQKGLSAAKASFFIQPVDSFPTDSLRQWRRPLPVGYYLVAHTEGPRLVYWLRSVTDREVVVLDNQVDLALVVRDTTGQLLDGRAQVRIGGREVPFDAATQSFRKARGGRGGIVAVTQGGRTTYHLLTRTFPSKMPFTARSVANRVVFGFPLGYLTGPVRNFVRGLRHFSYTTTGLVGLVRSVFSEDVREERQNQREQRREQTWTHYLVFSKPRYRPQGDTLRLKARVTRRDGGRLCTAPLTLWLTNNGKDRKIAVLRAERPGSYVFELPLTDTLGLQSSRPVYVRLDNSHDVTLASGEFQLEDYELKNTRYTLRVAETEQRRGTPQALFLRGTDANELNLLDARVQVAVVPTQVTRLASPVVFVPDTLWTYAQSLDPVGETRLNLPPSQLPAAELRYRVEATFLNSDNERHAEQAQVTYRLDPGQLTVQLHNDSVQLRFQQAGKNAPQTATLEIWPPDSVLQKPLFRGPVQLPLDLPVLPQAARYVLRDAAGRTAELRLTPANAALSLRSDRTHDSIFVEMENPHRLAFWYFVYRGNELVRRGYGRELKMAERASSPEPWFASVQYEWGGEMRTDEYSIPLNQSQLQVRAEQPAVAYPGQRIRLTYHVTDGAGAPVPNADLTSYAYTSKFRQPEAPELPSIEPPTVGRRAGRRFRLAEQFDNKPEQTSQQLLDWAQWRRQLGLDSLVFYQFLYPDFGVFGEYRPAPGGITQVAPFVVDSGRVQPAAAVYLDGVPIYIRAINHTEPYALVADSGYHTLAVRTATRLITLRGVYLRPLHKLTVSLDLNYPRPDMTVEERPATFTPLEQTELNRRLLPVSVTNLPPGVLPTLRQGARLQVLTYQHRSQQDYRNAVWMGGPFRADSVLYREGSGLRQKFLFEPAYRYAFAPGLLKQTSTPPYRFEGLTRYSSADSLPLRGFAYTEAAVRKLQEQLSFQPTTRAWTFVQLDDTVQTRAGQGRLVLWAPPTNADMKPQTPVPAVLYTLITQQSQPKFGRLLRGLMPVQGLKPGKYRVAVLLADSTCLVPADVNVRAGGTTYVQLQHSHRQPKGPASQRVRRFIEMRTIRSTAATEQPAVRTYQIRETTAAERRGWPLVRGRVLDKSSGEGLPGVTVLVKGTSVGVSSNADGSFELNVPYGGTLVFSFIGYLTVERVVIGRELEVSLSADTKQLSEVVVTGLGSQSLQGRVAGVTITNSASGVSSNIIRIRGNASLSMTNQPLYIVDGVPFNGRVEDIDPASILSTTVLKGAQAEAIYGAKAAGGVVIIKTKATKTPRSLTDPTAPADADNTQPDGRDPRLALRRRFSDVGWWRPNLLTDARGQATTEAILPDDVTGWDTFVLGSDNHGRTGSATASLRSFKGLLGELAVPRFLVAGDKAQVLGKTLNYLPDTAQVTTTFRVGATVARTARHQVITSALDTLTVTAPAKADSLQVTFSLQKPDGYADGEVRTVPVLPAGTRERVGTFAVLTAADTTLQLTFDPKLGETTVRLESDLLPLLLEEIRHVQQYAYLCNEQAASKLKALLLEQRIREFLQQPFTHAKDVNQLIRRLRQGQQKPGLWGTWPTSPISAWATLHVLEALLEAEKQGYKVQLDRNDVQIYLLKQLDLSFAEKRNAAFVGGFFGTPDDRLRLLQILHRLGVQTDYATYIIRLERGRQQLDTYLALTNLRQELKLPYQLDSLRRHRFTTQLGGAFYEDALRASAYYRYLLNRRIGTTLLAYRVLRAAGGGGEELARIRTFLLNQRRVGHWASTYEAAQILETIGPDLFAPGRATVARVQLSGALQQEVTQFPFEAKMPPSAGLLTLRKEGLLPVYATAYQTFQNPQPAAVAAPFRVTTTLAGQTGAQVKLKAGQPAELLVTVEVAAEARYVLLEVPIPAGCSYGDNKPGNSFEVHREYLRHQTGIFIDVLPVGRHTFRIALQPRFRGQYTLNPARAELMYFPTRFGRSASKQTTIN</sequence>
<comment type="caution">
    <text evidence="1">The sequence shown here is derived from an EMBL/GenBank/DDBJ whole genome shotgun (WGS) entry which is preliminary data.</text>
</comment>
<dbReference type="Proteomes" id="UP000605392">
    <property type="component" value="Unassembled WGS sequence"/>
</dbReference>
<protein>
    <submittedName>
        <fullName evidence="1">Uncharacterized protein</fullName>
    </submittedName>
</protein>
<gene>
    <name evidence="1" type="ORF">GCM10011375_33100</name>
</gene>
<keyword evidence="2" id="KW-1185">Reference proteome</keyword>
<organism evidence="1 2">
    <name type="scientific">Hymenobacter qilianensis</name>
    <dbReference type="NCBI Taxonomy" id="1385715"/>
    <lineage>
        <taxon>Bacteria</taxon>
        <taxon>Pseudomonadati</taxon>
        <taxon>Bacteroidota</taxon>
        <taxon>Cytophagia</taxon>
        <taxon>Cytophagales</taxon>
        <taxon>Hymenobacteraceae</taxon>
        <taxon>Hymenobacter</taxon>
    </lineage>
</organism>
<name>A0ACB5PVE3_9BACT</name>
<evidence type="ECO:0000313" key="1">
    <source>
        <dbReference type="EMBL" id="GGF75400.1"/>
    </source>
</evidence>
<accession>A0ACB5PVE3</accession>
<reference evidence="1 2" key="1">
    <citation type="journal article" date="2019" name="Int. J. Syst. Evol. Microbiol.">
        <title>The Global Catalogue of Microorganisms (GCM) 10K type strain sequencing project: providing services to taxonomists for standard genome sequencing and annotation.</title>
        <authorList>
            <consortium name="The Broad Institute Genomics Platform"/>
            <consortium name="The Broad Institute Genome Sequencing Center for Infectious Disease"/>
            <person name="Wu L."/>
            <person name="Ma J."/>
        </authorList>
    </citation>
    <scope>NUCLEOTIDE SEQUENCE [LARGE SCALE GENOMIC DNA]</scope>
    <source>
        <strain evidence="1 2">CGMCC 1.12720</strain>
    </source>
</reference>